<gene>
    <name evidence="2" type="ORF">ADK37_06620</name>
</gene>
<feature type="compositionally biased region" description="Basic and acidic residues" evidence="1">
    <location>
        <begin position="91"/>
        <end position="100"/>
    </location>
</feature>
<proteinExistence type="predicted"/>
<dbReference type="Proteomes" id="UP000037251">
    <property type="component" value="Unassembled WGS sequence"/>
</dbReference>
<evidence type="ECO:0000313" key="3">
    <source>
        <dbReference type="Proteomes" id="UP000037251"/>
    </source>
</evidence>
<comment type="caution">
    <text evidence="2">The sequence shown here is derived from an EMBL/GenBank/DDBJ whole genome shotgun (WGS) entry which is preliminary data.</text>
</comment>
<dbReference type="EMBL" id="LGUS01000036">
    <property type="protein sequence ID" value="KOG41763.1"/>
    <property type="molecule type" value="Genomic_DNA"/>
</dbReference>
<accession>A0A0L8LU96</accession>
<evidence type="ECO:0000313" key="2">
    <source>
        <dbReference type="EMBL" id="KOG41763.1"/>
    </source>
</evidence>
<feature type="region of interest" description="Disordered" evidence="1">
    <location>
        <begin position="91"/>
        <end position="124"/>
    </location>
</feature>
<organism evidence="2 3">
    <name type="scientific">Streptomyces resistomycificus</name>
    <dbReference type="NCBI Taxonomy" id="67356"/>
    <lineage>
        <taxon>Bacteria</taxon>
        <taxon>Bacillati</taxon>
        <taxon>Actinomycetota</taxon>
        <taxon>Actinomycetes</taxon>
        <taxon>Kitasatosporales</taxon>
        <taxon>Streptomycetaceae</taxon>
        <taxon>Streptomyces</taxon>
        <taxon>Streptomyces aurantiacus group</taxon>
    </lineage>
</organism>
<reference evidence="3" key="1">
    <citation type="submission" date="2015-07" db="EMBL/GenBank/DDBJ databases">
        <authorList>
            <person name="Ju K.-S."/>
            <person name="Doroghazi J.R."/>
            <person name="Metcalf W.W."/>
        </authorList>
    </citation>
    <scope>NUCLEOTIDE SEQUENCE [LARGE SCALE GENOMIC DNA]</scope>
    <source>
        <strain evidence="3">NRRL 2290</strain>
    </source>
</reference>
<evidence type="ECO:0000256" key="1">
    <source>
        <dbReference type="SAM" id="MobiDB-lite"/>
    </source>
</evidence>
<name>A0A0L8LU96_9ACTN</name>
<sequence length="151" mass="16554">MAPVTTILLPVVLLTFVSSRPRVRRGCPSTPAPGNARGTSLWMRDDHSMTEIILMSDARVAAVPVEECGEPLVDVRESLLFDDRKHVDSHGAEVHLRRTETATGPCSPAPWPRSTVRKNSTWPGSCPTMELVAVAGRRSESEKPRDDHFGS</sequence>
<keyword evidence="3" id="KW-1185">Reference proteome</keyword>
<dbReference type="AlphaFoldDB" id="A0A0L8LU96"/>
<dbReference type="STRING" id="67356.AQJ84_21775"/>
<protein>
    <submittedName>
        <fullName evidence="2">Uncharacterized protein</fullName>
    </submittedName>
</protein>
<dbReference type="PATRIC" id="fig|67356.5.peg.1454"/>